<feature type="domain" description="Lipoyl-binding" evidence="4">
    <location>
        <begin position="66"/>
        <end position="148"/>
    </location>
</feature>
<proteinExistence type="inferred from homology"/>
<organism evidence="5 6">
    <name type="scientific">Neonectria punicea</name>
    <dbReference type="NCBI Taxonomy" id="979145"/>
    <lineage>
        <taxon>Eukaryota</taxon>
        <taxon>Fungi</taxon>
        <taxon>Dikarya</taxon>
        <taxon>Ascomycota</taxon>
        <taxon>Pezizomycotina</taxon>
        <taxon>Sordariomycetes</taxon>
        <taxon>Hypocreomycetidae</taxon>
        <taxon>Hypocreales</taxon>
        <taxon>Nectriaceae</taxon>
        <taxon>Neonectria</taxon>
    </lineage>
</organism>
<keyword evidence="3" id="KW-0496">Mitochondrion</keyword>
<evidence type="ECO:0000256" key="3">
    <source>
        <dbReference type="RuleBase" id="RU364055"/>
    </source>
</evidence>
<dbReference type="PANTHER" id="PTHR11715">
    <property type="entry name" value="GLYCINE CLEAVAGE SYSTEM H PROTEIN"/>
    <property type="match status" value="1"/>
</dbReference>
<evidence type="ECO:0000256" key="1">
    <source>
        <dbReference type="ARBA" id="ARBA00009249"/>
    </source>
</evidence>
<evidence type="ECO:0000256" key="2">
    <source>
        <dbReference type="ARBA" id="ARBA00022823"/>
    </source>
</evidence>
<keyword evidence="2 3" id="KW-0450">Lipoyl</keyword>
<dbReference type="InterPro" id="IPR017453">
    <property type="entry name" value="GCV_H_sub"/>
</dbReference>
<dbReference type="CDD" id="cd06848">
    <property type="entry name" value="GCS_H"/>
    <property type="match status" value="1"/>
</dbReference>
<keyword evidence="3" id="KW-0809">Transit peptide</keyword>
<evidence type="ECO:0000313" key="6">
    <source>
        <dbReference type="Proteomes" id="UP001498476"/>
    </source>
</evidence>
<dbReference type="HAMAP" id="MF_00272">
    <property type="entry name" value="GcvH"/>
    <property type="match status" value="1"/>
</dbReference>
<comment type="subunit">
    <text evidence="3">The glycine cleavage system is composed of four proteins: P, T, L and H.</text>
</comment>
<dbReference type="InterPro" id="IPR002930">
    <property type="entry name" value="GCV_H"/>
</dbReference>
<keyword evidence="6" id="KW-1185">Reference proteome</keyword>
<comment type="subcellular location">
    <subcellularLocation>
        <location evidence="3">Mitochondrion</location>
    </subcellularLocation>
</comment>
<dbReference type="InterPro" id="IPR033753">
    <property type="entry name" value="GCV_H/Fam206"/>
</dbReference>
<comment type="caution">
    <text evidence="5">The sequence shown here is derived from an EMBL/GenBank/DDBJ whole genome shotgun (WGS) entry which is preliminary data.</text>
</comment>
<dbReference type="InterPro" id="IPR011053">
    <property type="entry name" value="Single_hybrid_motif"/>
</dbReference>
<reference evidence="5 6" key="1">
    <citation type="journal article" date="2025" name="Microbiol. Resour. Announc.">
        <title>Draft genome sequences for Neonectria magnoliae and Neonectria punicea, canker pathogens of Liriodendron tulipifera and Acer saccharum in West Virginia.</title>
        <authorList>
            <person name="Petronek H.M."/>
            <person name="Kasson M.T."/>
            <person name="Metheny A.M."/>
            <person name="Stauder C.M."/>
            <person name="Lovett B."/>
            <person name="Lynch S.C."/>
            <person name="Garnas J.R."/>
            <person name="Kasson L.R."/>
            <person name="Stajich J.E."/>
        </authorList>
    </citation>
    <scope>NUCLEOTIDE SEQUENCE [LARGE SCALE GENOMIC DNA]</scope>
    <source>
        <strain evidence="5 6">NRRL 64653</strain>
    </source>
</reference>
<comment type="cofactor">
    <cofactor evidence="3">
        <name>(R)-lipoate</name>
        <dbReference type="ChEBI" id="CHEBI:83088"/>
    </cofactor>
    <text evidence="3">Binds 1 lipoyl cofactor covalently.</text>
</comment>
<dbReference type="Gene3D" id="2.40.50.100">
    <property type="match status" value="1"/>
</dbReference>
<comment type="function">
    <text evidence="3">The H protein shuttles the methylamine group of glycine from the P protein to the T protein.</text>
</comment>
<dbReference type="NCBIfam" id="TIGR00527">
    <property type="entry name" value="gcvH"/>
    <property type="match status" value="1"/>
</dbReference>
<evidence type="ECO:0000313" key="5">
    <source>
        <dbReference type="EMBL" id="KAK7424689.1"/>
    </source>
</evidence>
<evidence type="ECO:0000259" key="4">
    <source>
        <dbReference type="PROSITE" id="PS50968"/>
    </source>
</evidence>
<dbReference type="Pfam" id="PF01597">
    <property type="entry name" value="GCV_H"/>
    <property type="match status" value="1"/>
</dbReference>
<dbReference type="EMBL" id="JAZAVJ010000003">
    <property type="protein sequence ID" value="KAK7424689.1"/>
    <property type="molecule type" value="Genomic_DNA"/>
</dbReference>
<dbReference type="Proteomes" id="UP001498476">
    <property type="component" value="Unassembled WGS sequence"/>
</dbReference>
<dbReference type="InterPro" id="IPR000089">
    <property type="entry name" value="Biotin_lipoyl"/>
</dbReference>
<dbReference type="NCBIfam" id="NF002270">
    <property type="entry name" value="PRK01202.1"/>
    <property type="match status" value="1"/>
</dbReference>
<dbReference type="SUPFAM" id="SSF51230">
    <property type="entry name" value="Single hybrid motif"/>
    <property type="match status" value="1"/>
</dbReference>
<protein>
    <recommendedName>
        <fullName evidence="3">Glycine cleavage system H protein</fullName>
    </recommendedName>
</protein>
<comment type="similarity">
    <text evidence="1 3">Belongs to the GcvH family.</text>
</comment>
<gene>
    <name evidence="5" type="primary">GCV3_1</name>
    <name evidence="5" type="ORF">QQX98_000265</name>
</gene>
<name>A0ABR1HU44_9HYPO</name>
<accession>A0ABR1HU44</accession>
<sequence>MSALFARQALASLSRTKPSSLRLPLKAAPAAYLAARRRCFSVSLNLLEKRYTESHEWVEVSDDKKSCTIGISQHASQELGEVVFVELPEKGTELESNVELGTVESVKAVGEVLAPVSGTVTEVNEALVQDPELLSDDPEGTGWLVRLEAGDFSAAESLMSPEEYNEHLKAHQD</sequence>
<dbReference type="PANTHER" id="PTHR11715:SF3">
    <property type="entry name" value="GLYCINE CLEAVAGE SYSTEM H PROTEIN-RELATED"/>
    <property type="match status" value="1"/>
</dbReference>
<dbReference type="PROSITE" id="PS50968">
    <property type="entry name" value="BIOTINYL_LIPOYL"/>
    <property type="match status" value="1"/>
</dbReference>